<name>A0A1N7GZW9_9EURY</name>
<keyword evidence="2" id="KW-1185">Reference proteome</keyword>
<dbReference type="OrthoDB" id="181358at2157"/>
<dbReference type="RefSeq" id="WP_076610651.1">
    <property type="nucleotide sequence ID" value="NZ_FTNR01000019.1"/>
</dbReference>
<gene>
    <name evidence="1" type="ORF">SAMN05421752_11921</name>
</gene>
<reference evidence="2" key="1">
    <citation type="submission" date="2017-01" db="EMBL/GenBank/DDBJ databases">
        <authorList>
            <person name="Varghese N."/>
            <person name="Submissions S."/>
        </authorList>
    </citation>
    <scope>NUCLEOTIDE SEQUENCE [LARGE SCALE GENOMIC DNA]</scope>
    <source>
        <strain evidence="2">type strain: HArc-</strain>
    </source>
</reference>
<organism evidence="1 2">
    <name type="scientific">Natronorubrum thiooxidans</name>
    <dbReference type="NCBI Taxonomy" id="308853"/>
    <lineage>
        <taxon>Archaea</taxon>
        <taxon>Methanobacteriati</taxon>
        <taxon>Methanobacteriota</taxon>
        <taxon>Stenosarchaea group</taxon>
        <taxon>Halobacteria</taxon>
        <taxon>Halobacteriales</taxon>
        <taxon>Natrialbaceae</taxon>
        <taxon>Natronorubrum</taxon>
    </lineage>
</organism>
<evidence type="ECO:0000313" key="1">
    <source>
        <dbReference type="EMBL" id="SIS18122.1"/>
    </source>
</evidence>
<evidence type="ECO:0000313" key="2">
    <source>
        <dbReference type="Proteomes" id="UP000185936"/>
    </source>
</evidence>
<proteinExistence type="predicted"/>
<accession>A0A1N7GZW9</accession>
<dbReference type="AlphaFoldDB" id="A0A1N7GZW9"/>
<dbReference type="Proteomes" id="UP000185936">
    <property type="component" value="Unassembled WGS sequence"/>
</dbReference>
<dbReference type="EMBL" id="FTNR01000019">
    <property type="protein sequence ID" value="SIS18122.1"/>
    <property type="molecule type" value="Genomic_DNA"/>
</dbReference>
<protein>
    <submittedName>
        <fullName evidence="1">Uncharacterized protein</fullName>
    </submittedName>
</protein>
<sequence length="59" mass="6917">MTTHVKLHGTKSDRFEEIKHELNIQMGYELANPEVLGLLMAQYDLNQETADRERNESDR</sequence>